<dbReference type="PANTHER" id="PTHR16356:SF1">
    <property type="entry name" value="TRANSMEMBRANE AND COILED-COIL DOMAIN-CONTAINING PROTEIN 6"/>
    <property type="match status" value="1"/>
</dbReference>
<dbReference type="EMBL" id="JARAKH010000002">
    <property type="protein sequence ID" value="KAK8406646.1"/>
    <property type="molecule type" value="Genomic_DNA"/>
</dbReference>
<evidence type="ECO:0000313" key="3">
    <source>
        <dbReference type="Proteomes" id="UP001487740"/>
    </source>
</evidence>
<dbReference type="SUPFAM" id="SSF48371">
    <property type="entry name" value="ARM repeat"/>
    <property type="match status" value="1"/>
</dbReference>
<accession>A0AAW0V449</accession>
<comment type="caution">
    <text evidence="2">The sequence shown here is derived from an EMBL/GenBank/DDBJ whole genome shotgun (WGS) entry which is preliminary data.</text>
</comment>
<dbReference type="Gene3D" id="1.25.10.10">
    <property type="entry name" value="Leucine-rich Repeat Variant"/>
    <property type="match status" value="1"/>
</dbReference>
<dbReference type="InterPro" id="IPR011989">
    <property type="entry name" value="ARM-like"/>
</dbReference>
<dbReference type="PANTHER" id="PTHR16356">
    <property type="entry name" value="TRANSMEMBRANE AND COILED-COIL DOMAIN-CONTAINING PROTEIN 6 TMCO6"/>
    <property type="match status" value="1"/>
</dbReference>
<dbReference type="InterPro" id="IPR016024">
    <property type="entry name" value="ARM-type_fold"/>
</dbReference>
<proteinExistence type="predicted"/>
<keyword evidence="3" id="KW-1185">Reference proteome</keyword>
<dbReference type="AlphaFoldDB" id="A0AAW0V449"/>
<dbReference type="Proteomes" id="UP001487740">
    <property type="component" value="Unassembled WGS sequence"/>
</dbReference>
<gene>
    <name evidence="2" type="ORF">O3P69_007315</name>
</gene>
<organism evidence="2 3">
    <name type="scientific">Scylla paramamosain</name>
    <name type="common">Mud crab</name>
    <dbReference type="NCBI Taxonomy" id="85552"/>
    <lineage>
        <taxon>Eukaryota</taxon>
        <taxon>Metazoa</taxon>
        <taxon>Ecdysozoa</taxon>
        <taxon>Arthropoda</taxon>
        <taxon>Crustacea</taxon>
        <taxon>Multicrustacea</taxon>
        <taxon>Malacostraca</taxon>
        <taxon>Eumalacostraca</taxon>
        <taxon>Eucarida</taxon>
        <taxon>Decapoda</taxon>
        <taxon>Pleocyemata</taxon>
        <taxon>Brachyura</taxon>
        <taxon>Eubrachyura</taxon>
        <taxon>Portunoidea</taxon>
        <taxon>Portunidae</taxon>
        <taxon>Portuninae</taxon>
        <taxon>Scylla</taxon>
    </lineage>
</organism>
<evidence type="ECO:0000313" key="2">
    <source>
        <dbReference type="EMBL" id="KAK8406646.1"/>
    </source>
</evidence>
<feature type="compositionally biased region" description="Polar residues" evidence="1">
    <location>
        <begin position="19"/>
        <end position="28"/>
    </location>
</feature>
<dbReference type="SMART" id="SM00185">
    <property type="entry name" value="ARM"/>
    <property type="match status" value="3"/>
</dbReference>
<name>A0AAW0V449_SCYPA</name>
<dbReference type="InterPro" id="IPR000225">
    <property type="entry name" value="Armadillo"/>
</dbReference>
<feature type="compositionally biased region" description="Basic and acidic residues" evidence="1">
    <location>
        <begin position="30"/>
        <end position="41"/>
    </location>
</feature>
<reference evidence="2 3" key="1">
    <citation type="submission" date="2023-03" db="EMBL/GenBank/DDBJ databases">
        <title>High-quality genome of Scylla paramamosain provides insights in environmental adaptation.</title>
        <authorList>
            <person name="Zhang L."/>
        </authorList>
    </citation>
    <scope>NUCLEOTIDE SEQUENCE [LARGE SCALE GENOMIC DNA]</scope>
    <source>
        <strain evidence="2">LZ_2023a</strain>
        <tissue evidence="2">Muscle</tissue>
    </source>
</reference>
<evidence type="ECO:0000256" key="1">
    <source>
        <dbReference type="SAM" id="MobiDB-lite"/>
    </source>
</evidence>
<sequence>MHFTCFTLQDRLWTATQPLSETCDNPSGSYRKEQGTARPPHEAVSLASREEQRMDCRNEDNVSFIRLKTRDSCHALRLKKRSLAVNVRRQRLEEVVKKLKAPTTEEFTQLCLHLKKHKDLYALQKLRHALSSSEDNITVFLNCQGALYSLVTCLTGQDGALQREAACTLVNLALGNEKHCVEVCKQVGVYLVLHLANSNPDLQDPCAWCIGNLCGGNAEVCKLLGSQGMEEVLVKALTSHAPHVIQSAAYALTQYLATLQERIRPVSGAPLVRHLVDALSMTGGLPEVGWCLFMLSTDQEVCRLLLDQGIIGSAFNILEKLVNEQNLSVAAVTPIMRVLMNCAASVHGTAVEICYRNEQFVQVTRALLYSSTPHLQTETVHFLANVLNAASAESLTGQCVVEDLSLRPRLEPALRRALAAHFTLHQPEPQVSFSGVLR</sequence>
<feature type="region of interest" description="Disordered" evidence="1">
    <location>
        <begin position="19"/>
        <end position="50"/>
    </location>
</feature>
<protein>
    <submittedName>
        <fullName evidence="2">Uncharacterized protein</fullName>
    </submittedName>
</protein>